<protein>
    <submittedName>
        <fullName evidence="3">Extracellular matrix glycoprotein pherophorin-V22</fullName>
    </submittedName>
</protein>
<evidence type="ECO:0000256" key="1">
    <source>
        <dbReference type="SAM" id="SignalP"/>
    </source>
</evidence>
<dbReference type="RefSeq" id="XP_002953852.1">
    <property type="nucleotide sequence ID" value="XM_002953806.1"/>
</dbReference>
<keyword evidence="1" id="KW-0732">Signal</keyword>
<dbReference type="Proteomes" id="UP000001058">
    <property type="component" value="Unassembled WGS sequence"/>
</dbReference>
<proteinExistence type="predicted"/>
<reference evidence="3 4" key="1">
    <citation type="journal article" date="2010" name="Science">
        <title>Genomic analysis of organismal complexity in the multicellular green alga Volvox carteri.</title>
        <authorList>
            <person name="Prochnik S.E."/>
            <person name="Umen J."/>
            <person name="Nedelcu A.M."/>
            <person name="Hallmann A."/>
            <person name="Miller S.M."/>
            <person name="Nishii I."/>
            <person name="Ferris P."/>
            <person name="Kuo A."/>
            <person name="Mitros T."/>
            <person name="Fritz-Laylin L.K."/>
            <person name="Hellsten U."/>
            <person name="Chapman J."/>
            <person name="Simakov O."/>
            <person name="Rensing S.A."/>
            <person name="Terry A."/>
            <person name="Pangilinan J."/>
            <person name="Kapitonov V."/>
            <person name="Jurka J."/>
            <person name="Salamov A."/>
            <person name="Shapiro H."/>
            <person name="Schmutz J."/>
            <person name="Grimwood J."/>
            <person name="Lindquist E."/>
            <person name="Lucas S."/>
            <person name="Grigoriev I.V."/>
            <person name="Schmitt R."/>
            <person name="Kirk D."/>
            <person name="Rokhsar D.S."/>
        </authorList>
    </citation>
    <scope>NUCLEOTIDE SEQUENCE [LARGE SCALE GENOMIC DNA]</scope>
    <source>
        <strain evidence="4">f. Nagariensis / Eve</strain>
    </source>
</reference>
<name>D8U598_VOLCA</name>
<evidence type="ECO:0000313" key="4">
    <source>
        <dbReference type="Proteomes" id="UP000001058"/>
    </source>
</evidence>
<feature type="chain" id="PRO_5003124180" evidence="1">
    <location>
        <begin position="26"/>
        <end position="390"/>
    </location>
</feature>
<dbReference type="AlphaFoldDB" id="D8U598"/>
<keyword evidence="4" id="KW-1185">Reference proteome</keyword>
<feature type="signal peptide" evidence="1">
    <location>
        <begin position="1"/>
        <end position="25"/>
    </location>
</feature>
<dbReference type="KEGG" id="vcn:VOLCADRAFT_94616"/>
<feature type="domain" description="Pherophorin" evidence="2">
    <location>
        <begin position="35"/>
        <end position="159"/>
    </location>
</feature>
<organism evidence="4">
    <name type="scientific">Volvox carteri f. nagariensis</name>
    <dbReference type="NCBI Taxonomy" id="3068"/>
    <lineage>
        <taxon>Eukaryota</taxon>
        <taxon>Viridiplantae</taxon>
        <taxon>Chlorophyta</taxon>
        <taxon>core chlorophytes</taxon>
        <taxon>Chlorophyceae</taxon>
        <taxon>CS clade</taxon>
        <taxon>Chlamydomonadales</taxon>
        <taxon>Volvocaceae</taxon>
        <taxon>Volvox</taxon>
    </lineage>
</organism>
<sequence length="390" mass="42206">MRLQQRVFLFVALVIWAGFAQISEAAPAGIINPEFPYCKCKAAPSAYKLDNNARFQGNNTYCFTVDTKAECHVPGVVMSASLNGVRTQRRPTLERAPQQSTNRSAILKLTALGLNLANTDGAEICITLGTNRAGSGCTTMEQFTSANVDVTTAAACFSASPTSYTATTATVAIVHVATTITATVGMRYFINHTVEVNIGGGLGDDPHICFTGNARAVCNDLVSFPSCNCTRLERAAPLEAVPRYTTRPGRKSSTALHCFSFPKFDAEEAAASCANFTTLHKIEFWANETLRRHLKYIGVRPGDARDMTFRSPSWGPTGSNTAKATSLDWTFQQAYGAEICLELQSNILLNEFCQGPRFNYCYLAILDMASKCCPIYAVAITDDALLGSSK</sequence>
<evidence type="ECO:0000313" key="3">
    <source>
        <dbReference type="EMBL" id="EFJ45176.1"/>
    </source>
</evidence>
<evidence type="ECO:0000259" key="2">
    <source>
        <dbReference type="Pfam" id="PF12499"/>
    </source>
</evidence>
<gene>
    <name evidence="3" type="primary">phV22</name>
    <name evidence="3" type="ORF">VOLCADRAFT_94616</name>
</gene>
<feature type="domain" description="Pherophorin" evidence="2">
    <location>
        <begin position="224"/>
        <end position="374"/>
    </location>
</feature>
<dbReference type="InterPro" id="IPR024616">
    <property type="entry name" value="Pherophorin"/>
</dbReference>
<dbReference type="GeneID" id="9616944"/>
<dbReference type="EMBL" id="GL378359">
    <property type="protein sequence ID" value="EFJ45176.1"/>
    <property type="molecule type" value="Genomic_DNA"/>
</dbReference>
<dbReference type="eggNOG" id="ENOG502SWX2">
    <property type="taxonomic scope" value="Eukaryota"/>
</dbReference>
<dbReference type="Pfam" id="PF12499">
    <property type="entry name" value="DUF3707"/>
    <property type="match status" value="2"/>
</dbReference>
<dbReference type="InParanoid" id="D8U598"/>
<accession>D8U598</accession>